<evidence type="ECO:0000256" key="14">
    <source>
        <dbReference type="RuleBase" id="RU000504"/>
    </source>
</evidence>
<proteinExistence type="inferred from homology"/>
<evidence type="ECO:0000256" key="3">
    <source>
        <dbReference type="ARBA" id="ARBA00008663"/>
    </source>
</evidence>
<evidence type="ECO:0000256" key="11">
    <source>
        <dbReference type="ARBA" id="ARBA00023152"/>
    </source>
</evidence>
<evidence type="ECO:0000256" key="13">
    <source>
        <dbReference type="ARBA" id="ARBA00048152"/>
    </source>
</evidence>
<dbReference type="InterPro" id="IPR015795">
    <property type="entry name" value="Pyrv_Knase_C"/>
</dbReference>
<keyword evidence="12" id="KW-0670">Pyruvate</keyword>
<keyword evidence="6" id="KW-0479">Metal-binding</keyword>
<dbReference type="NCBIfam" id="NF004491">
    <property type="entry name" value="PRK05826.1"/>
    <property type="match status" value="1"/>
</dbReference>
<dbReference type="SUPFAM" id="SSF51621">
    <property type="entry name" value="Phosphoenolpyruvate/pyruvate domain"/>
    <property type="match status" value="1"/>
</dbReference>
<comment type="catalytic activity">
    <reaction evidence="13 14">
        <text>pyruvate + ATP = phosphoenolpyruvate + ADP + H(+)</text>
        <dbReference type="Rhea" id="RHEA:18157"/>
        <dbReference type="ChEBI" id="CHEBI:15361"/>
        <dbReference type="ChEBI" id="CHEBI:15378"/>
        <dbReference type="ChEBI" id="CHEBI:30616"/>
        <dbReference type="ChEBI" id="CHEBI:58702"/>
        <dbReference type="ChEBI" id="CHEBI:456216"/>
        <dbReference type="EC" id="2.7.1.40"/>
    </reaction>
</comment>
<protein>
    <recommendedName>
        <fullName evidence="4 14">Pyruvate kinase</fullName>
        <ecNumber evidence="4 14">2.7.1.40</ecNumber>
    </recommendedName>
</protein>
<dbReference type="InterPro" id="IPR015813">
    <property type="entry name" value="Pyrv/PenolPyrv_kinase-like_dom"/>
</dbReference>
<dbReference type="NCBIfam" id="NF004978">
    <property type="entry name" value="PRK06354.1"/>
    <property type="match status" value="1"/>
</dbReference>
<keyword evidence="5 14" id="KW-0808">Transferase</keyword>
<evidence type="ECO:0000256" key="1">
    <source>
        <dbReference type="ARBA" id="ARBA00001958"/>
    </source>
</evidence>
<feature type="domain" description="Pyruvate kinase barrel" evidence="15">
    <location>
        <begin position="18"/>
        <end position="343"/>
    </location>
</feature>
<evidence type="ECO:0000256" key="5">
    <source>
        <dbReference type="ARBA" id="ARBA00022679"/>
    </source>
</evidence>
<dbReference type="Pfam" id="PF02887">
    <property type="entry name" value="PK_C"/>
    <property type="match status" value="1"/>
</dbReference>
<feature type="domain" description="Pyruvate kinase C-terminal" evidence="16">
    <location>
        <begin position="378"/>
        <end position="496"/>
    </location>
</feature>
<accession>A0ABR2YBL6</accession>
<evidence type="ECO:0000256" key="7">
    <source>
        <dbReference type="ARBA" id="ARBA00022741"/>
    </source>
</evidence>
<evidence type="ECO:0000256" key="9">
    <source>
        <dbReference type="ARBA" id="ARBA00022840"/>
    </source>
</evidence>
<evidence type="ECO:0000256" key="6">
    <source>
        <dbReference type="ARBA" id="ARBA00022723"/>
    </source>
</evidence>
<dbReference type="InterPro" id="IPR011037">
    <property type="entry name" value="Pyrv_Knase-like_insert_dom_sf"/>
</dbReference>
<evidence type="ECO:0000256" key="8">
    <source>
        <dbReference type="ARBA" id="ARBA00022777"/>
    </source>
</evidence>
<dbReference type="EMBL" id="JALJOT010000017">
    <property type="protein sequence ID" value="KAK9901659.1"/>
    <property type="molecule type" value="Genomic_DNA"/>
</dbReference>
<dbReference type="Gene3D" id="3.40.1380.20">
    <property type="entry name" value="Pyruvate kinase, C-terminal domain"/>
    <property type="match status" value="1"/>
</dbReference>
<comment type="similarity">
    <text evidence="3 14">Belongs to the pyruvate kinase family.</text>
</comment>
<dbReference type="EC" id="2.7.1.40" evidence="4 14"/>
<keyword evidence="9" id="KW-0067">ATP-binding</keyword>
<keyword evidence="18" id="KW-1185">Reference proteome</keyword>
<dbReference type="InterPro" id="IPR015806">
    <property type="entry name" value="Pyrv_Knase_insert_dom_sf"/>
</dbReference>
<dbReference type="InterPro" id="IPR001697">
    <property type="entry name" value="Pyr_Knase"/>
</dbReference>
<dbReference type="Gene3D" id="3.20.20.60">
    <property type="entry name" value="Phosphoenolpyruvate-binding domains"/>
    <property type="match status" value="1"/>
</dbReference>
<organism evidence="17 18">
    <name type="scientific">Coccomyxa subellipsoidea</name>
    <dbReference type="NCBI Taxonomy" id="248742"/>
    <lineage>
        <taxon>Eukaryota</taxon>
        <taxon>Viridiplantae</taxon>
        <taxon>Chlorophyta</taxon>
        <taxon>core chlorophytes</taxon>
        <taxon>Trebouxiophyceae</taxon>
        <taxon>Trebouxiophyceae incertae sedis</taxon>
        <taxon>Coccomyxaceae</taxon>
        <taxon>Coccomyxa</taxon>
    </lineage>
</organism>
<evidence type="ECO:0000313" key="17">
    <source>
        <dbReference type="EMBL" id="KAK9901659.1"/>
    </source>
</evidence>
<dbReference type="PROSITE" id="PS00110">
    <property type="entry name" value="PYRUVATE_KINASE"/>
    <property type="match status" value="1"/>
</dbReference>
<dbReference type="SUPFAM" id="SSF50800">
    <property type="entry name" value="PK beta-barrel domain-like"/>
    <property type="match status" value="1"/>
</dbReference>
<dbReference type="PANTHER" id="PTHR11817">
    <property type="entry name" value="PYRUVATE KINASE"/>
    <property type="match status" value="1"/>
</dbReference>
<comment type="cofactor">
    <cofactor evidence="1">
        <name>K(+)</name>
        <dbReference type="ChEBI" id="CHEBI:29103"/>
    </cofactor>
</comment>
<comment type="caution">
    <text evidence="17">The sequence shown here is derived from an EMBL/GenBank/DDBJ whole genome shotgun (WGS) entry which is preliminary data.</text>
</comment>
<keyword evidence="11 14" id="KW-0324">Glycolysis</keyword>
<comment type="pathway">
    <text evidence="2 14">Carbohydrate degradation; glycolysis; pyruvate from D-glyceraldehyde 3-phosphate: step 5/5.</text>
</comment>
<dbReference type="Gene3D" id="2.40.33.10">
    <property type="entry name" value="PK beta-barrel domain-like"/>
    <property type="match status" value="1"/>
</dbReference>
<reference evidence="17 18" key="1">
    <citation type="journal article" date="2024" name="Nat. Commun.">
        <title>Phylogenomics reveals the evolutionary origins of lichenization in chlorophyte algae.</title>
        <authorList>
            <person name="Puginier C."/>
            <person name="Libourel C."/>
            <person name="Otte J."/>
            <person name="Skaloud P."/>
            <person name="Haon M."/>
            <person name="Grisel S."/>
            <person name="Petersen M."/>
            <person name="Berrin J.G."/>
            <person name="Delaux P.M."/>
            <person name="Dal Grande F."/>
            <person name="Keller J."/>
        </authorList>
    </citation>
    <scope>NUCLEOTIDE SEQUENCE [LARGE SCALE GENOMIC DNA]</scope>
    <source>
        <strain evidence="17 18">SAG 216-7</strain>
    </source>
</reference>
<dbReference type="InterPro" id="IPR015793">
    <property type="entry name" value="Pyrv_Knase_brl"/>
</dbReference>
<dbReference type="InterPro" id="IPR036918">
    <property type="entry name" value="Pyrv_Knase_C_sf"/>
</dbReference>
<name>A0ABR2YBL6_9CHLO</name>
<evidence type="ECO:0000256" key="4">
    <source>
        <dbReference type="ARBA" id="ARBA00012142"/>
    </source>
</evidence>
<dbReference type="Proteomes" id="UP001491310">
    <property type="component" value="Unassembled WGS sequence"/>
</dbReference>
<evidence type="ECO:0000256" key="2">
    <source>
        <dbReference type="ARBA" id="ARBA00004997"/>
    </source>
</evidence>
<evidence type="ECO:0000259" key="16">
    <source>
        <dbReference type="Pfam" id="PF02887"/>
    </source>
</evidence>
<evidence type="ECO:0000256" key="10">
    <source>
        <dbReference type="ARBA" id="ARBA00022842"/>
    </source>
</evidence>
<dbReference type="PRINTS" id="PR01050">
    <property type="entry name" value="PYRUVTKNASE"/>
</dbReference>
<gene>
    <name evidence="17" type="ORF">WJX75_007102</name>
</gene>
<keyword evidence="7" id="KW-0547">Nucleotide-binding</keyword>
<keyword evidence="8 14" id="KW-0418">Kinase</keyword>
<keyword evidence="10 14" id="KW-0460">Magnesium</keyword>
<evidence type="ECO:0000259" key="15">
    <source>
        <dbReference type="Pfam" id="PF00224"/>
    </source>
</evidence>
<dbReference type="Pfam" id="PF00224">
    <property type="entry name" value="PK"/>
    <property type="match status" value="1"/>
</dbReference>
<dbReference type="SUPFAM" id="SSF52935">
    <property type="entry name" value="PK C-terminal domain-like"/>
    <property type="match status" value="1"/>
</dbReference>
<evidence type="ECO:0000256" key="12">
    <source>
        <dbReference type="ARBA" id="ARBA00023317"/>
    </source>
</evidence>
<dbReference type="InterPro" id="IPR040442">
    <property type="entry name" value="Pyrv_kinase-like_dom_sf"/>
</dbReference>
<dbReference type="InterPro" id="IPR018209">
    <property type="entry name" value="Pyrv_Knase_AS"/>
</dbReference>
<sequence>MVQMGLDSILTGAPAGIAKTKIVCTLGPKSRSVEVLEELLRAGMSVARFNFSHGSHDYHQETLDTLRIAMRNTRILCAVMLDTKGPEIRTGFLVDEKPIKLVAGKEITITTDYETKGNDGLIAMSYKKLPEDVKKGSQILCADGSIVLEVISTDVKAGTVRARCLNNAVLGERKNVNLPGVVVDLPTLTRKDEDDLVAWGLPNDIDFIAASFVRKGSDLDYIRKVLGPKGRAIKIISKVENQEGLQNFKDILEKSDAIMVARGDLGMEIPTEKIFLAQKMMIQSCNMVGKPVITATQMLESMIKNPRPTRAEATDVANAVLDGTDCVMLSGETAAGSFPVQAVQVMQRICSESEASLDYYSLFKAIMKRTPIPMSPLESLASSAVRTAHKVHASLIVVLTRGGSTARLVAKYRPSIPVLTVAVPVLTTDSLTWTCSGEQPARQCLVTRGLLPLLAEGSARATDTDTTDEIISAALVVAKKLKYCQRGDSIVALHRIGNASVIKIVDIK</sequence>
<evidence type="ECO:0000313" key="18">
    <source>
        <dbReference type="Proteomes" id="UP001491310"/>
    </source>
</evidence>
<dbReference type="NCBIfam" id="TIGR01064">
    <property type="entry name" value="pyruv_kin"/>
    <property type="match status" value="1"/>
</dbReference>